<dbReference type="HAMAP" id="MF_01110">
    <property type="entry name" value="ArgC_type2"/>
    <property type="match status" value="1"/>
</dbReference>
<dbReference type="Gene3D" id="3.40.50.720">
    <property type="entry name" value="NAD(P)-binding Rossmann-like Domain"/>
    <property type="match status" value="1"/>
</dbReference>
<comment type="similarity">
    <text evidence="6">Belongs to the NAGSA dehydrogenase family. Type 2 subfamily.</text>
</comment>
<organism evidence="8 9">
    <name type="scientific">Alcanivorax dieselolei (strain DSM 16502 / CGMCC 1.3690 / MCCC 1A00001 / B-5)</name>
    <name type="common">Alloalcanivorax dieselolei</name>
    <dbReference type="NCBI Taxonomy" id="930169"/>
    <lineage>
        <taxon>Bacteria</taxon>
        <taxon>Pseudomonadati</taxon>
        <taxon>Pseudomonadota</taxon>
        <taxon>Gammaproteobacteria</taxon>
        <taxon>Oceanospirillales</taxon>
        <taxon>Alcanivoracaceae</taxon>
        <taxon>Alloalcanivorax</taxon>
    </lineage>
</organism>
<dbReference type="InterPro" id="IPR050085">
    <property type="entry name" value="AGPR"/>
</dbReference>
<proteinExistence type="inferred from homology"/>
<dbReference type="HOGENOM" id="CLU_077118_0_0_6"/>
<dbReference type="EC" id="1.2.1.38" evidence="6"/>
<dbReference type="CDD" id="cd17896">
    <property type="entry name" value="AGPR_2_N"/>
    <property type="match status" value="1"/>
</dbReference>
<feature type="domain" description="Semialdehyde dehydrogenase NAD-binding" evidence="7">
    <location>
        <begin position="4"/>
        <end position="105"/>
    </location>
</feature>
<dbReference type="EMBL" id="CP003466">
    <property type="protein sequence ID" value="AFT71394.1"/>
    <property type="molecule type" value="Genomic_DNA"/>
</dbReference>
<comment type="pathway">
    <text evidence="6">Amino-acid biosynthesis; L-arginine biosynthesis; N(2)-acetyl-L-ornithine from L-glutamate: step 3/4.</text>
</comment>
<dbReference type="Pfam" id="PF22698">
    <property type="entry name" value="Semialdhyde_dhC_1"/>
    <property type="match status" value="1"/>
</dbReference>
<dbReference type="GO" id="GO:0006526">
    <property type="term" value="P:L-arginine biosynthetic process"/>
    <property type="evidence" value="ECO:0007669"/>
    <property type="project" value="UniProtKB-UniRule"/>
</dbReference>
<dbReference type="GO" id="GO:0005737">
    <property type="term" value="C:cytoplasm"/>
    <property type="evidence" value="ECO:0007669"/>
    <property type="project" value="UniProtKB-SubCell"/>
</dbReference>
<dbReference type="PANTHER" id="PTHR32338:SF10">
    <property type="entry name" value="N-ACETYL-GAMMA-GLUTAMYL-PHOSPHATE REDUCTASE, CHLOROPLASTIC-RELATED"/>
    <property type="match status" value="1"/>
</dbReference>
<dbReference type="SMART" id="SM00859">
    <property type="entry name" value="Semialdhyde_dh"/>
    <property type="match status" value="1"/>
</dbReference>
<keyword evidence="1 6" id="KW-0963">Cytoplasm</keyword>
<comment type="catalytic activity">
    <reaction evidence="6">
        <text>N-acetyl-L-glutamate 5-semialdehyde + phosphate + NADP(+) = N-acetyl-L-glutamyl 5-phosphate + NADPH + H(+)</text>
        <dbReference type="Rhea" id="RHEA:21588"/>
        <dbReference type="ChEBI" id="CHEBI:15378"/>
        <dbReference type="ChEBI" id="CHEBI:29123"/>
        <dbReference type="ChEBI" id="CHEBI:43474"/>
        <dbReference type="ChEBI" id="CHEBI:57783"/>
        <dbReference type="ChEBI" id="CHEBI:57936"/>
        <dbReference type="ChEBI" id="CHEBI:58349"/>
        <dbReference type="EC" id="1.2.1.38"/>
    </reaction>
</comment>
<dbReference type="NCBIfam" id="TIGR01851">
    <property type="entry name" value="argC_other"/>
    <property type="match status" value="1"/>
</dbReference>
<dbReference type="InterPro" id="IPR000534">
    <property type="entry name" value="Semialdehyde_DH_NAD-bd"/>
</dbReference>
<evidence type="ECO:0000256" key="2">
    <source>
        <dbReference type="ARBA" id="ARBA00022571"/>
    </source>
</evidence>
<dbReference type="SUPFAM" id="SSF51735">
    <property type="entry name" value="NAD(P)-binding Rossmann-fold domains"/>
    <property type="match status" value="1"/>
</dbReference>
<keyword evidence="9" id="KW-1185">Reference proteome</keyword>
<dbReference type="SUPFAM" id="SSF55347">
    <property type="entry name" value="Glyceraldehyde-3-phosphate dehydrogenase-like, C-terminal domain"/>
    <property type="match status" value="1"/>
</dbReference>
<dbReference type="AlphaFoldDB" id="K0CCT7"/>
<dbReference type="InterPro" id="IPR010136">
    <property type="entry name" value="AGPR_type-2"/>
</dbReference>
<dbReference type="PATRIC" id="fig|930169.3.peg.3088"/>
<accession>K0CCT7</accession>
<keyword evidence="3 6" id="KW-0028">Amino-acid biosynthesis</keyword>
<keyword evidence="5 6" id="KW-0560">Oxidoreductase</keyword>
<dbReference type="GO" id="GO:0003942">
    <property type="term" value="F:N-acetyl-gamma-glutamyl-phosphate reductase activity"/>
    <property type="evidence" value="ECO:0007669"/>
    <property type="project" value="UniProtKB-UniRule"/>
</dbReference>
<dbReference type="RefSeq" id="WP_014995459.1">
    <property type="nucleotide sequence ID" value="NC_018691.1"/>
</dbReference>
<dbReference type="KEGG" id="adi:B5T_03127"/>
<evidence type="ECO:0000256" key="6">
    <source>
        <dbReference type="HAMAP-Rule" id="MF_01110"/>
    </source>
</evidence>
<dbReference type="STRING" id="930169.B5T_03127"/>
<dbReference type="Proteomes" id="UP000006286">
    <property type="component" value="Chromosome"/>
</dbReference>
<dbReference type="CDD" id="cd23935">
    <property type="entry name" value="AGPR_2_C"/>
    <property type="match status" value="1"/>
</dbReference>
<dbReference type="GO" id="GO:0051287">
    <property type="term" value="F:NAD binding"/>
    <property type="evidence" value="ECO:0007669"/>
    <property type="project" value="InterPro"/>
</dbReference>
<evidence type="ECO:0000313" key="9">
    <source>
        <dbReference type="Proteomes" id="UP000006286"/>
    </source>
</evidence>
<dbReference type="OrthoDB" id="9801289at2"/>
<evidence type="ECO:0000256" key="3">
    <source>
        <dbReference type="ARBA" id="ARBA00022605"/>
    </source>
</evidence>
<sequence length="316" mass="33931">MAFKVYVDGQEGTTGLRLFEYLEGRADIELLRIDSALRKDPDERARLLNAADVAFLCLPDAASREAAAMVDNPDTCLIDASTAFRVADDWVYGLPELEAGQRERIRASKRIANVGCHASAFILAVRPLVDAGLLPADYPVSATSLTGYSGGGKSMIADYQADTEGRLQAPRAYALGLEHKHLPEMQRYTGLTRAPIFVPTVGPFLKGLAVTVPLQMSHLKPGTDVGALYEALRQRYAGEPFIRVHAPDDPAGLDGGFFDVQGSNDTNRVDLFLFGNGERQCVIARLDNLGKGAAGAAVQNMNVHLGIDETTGLTAG</sequence>
<evidence type="ECO:0000256" key="1">
    <source>
        <dbReference type="ARBA" id="ARBA00022490"/>
    </source>
</evidence>
<name>K0CCT7_ALCDB</name>
<dbReference type="PANTHER" id="PTHR32338">
    <property type="entry name" value="N-ACETYL-GAMMA-GLUTAMYL-PHOSPHATE REDUCTASE, CHLOROPLASTIC-RELATED-RELATED"/>
    <property type="match status" value="1"/>
</dbReference>
<evidence type="ECO:0000256" key="4">
    <source>
        <dbReference type="ARBA" id="ARBA00022857"/>
    </source>
</evidence>
<keyword evidence="4 6" id="KW-0521">NADP</keyword>
<gene>
    <name evidence="6" type="primary">argC</name>
    <name evidence="8" type="ordered locus">B5T_03127</name>
</gene>
<keyword evidence="2 6" id="KW-0055">Arginine biosynthesis</keyword>
<evidence type="ECO:0000313" key="8">
    <source>
        <dbReference type="EMBL" id="AFT71394.1"/>
    </source>
</evidence>
<evidence type="ECO:0000256" key="5">
    <source>
        <dbReference type="ARBA" id="ARBA00023002"/>
    </source>
</evidence>
<reference evidence="8 9" key="1">
    <citation type="journal article" date="2012" name="J. Bacteriol.">
        <title>Complete genome sequence of Alcanivorax dieselolei type strain B5.</title>
        <authorList>
            <person name="Lai Q."/>
            <person name="Li W."/>
            <person name="Shao Z."/>
        </authorList>
    </citation>
    <scope>NUCLEOTIDE SEQUENCE [LARGE SCALE GENOMIC DNA]</scope>
    <source>
        <strain evidence="9">DSM 16502 / CGMCC 1.3690 / B-5</strain>
    </source>
</reference>
<dbReference type="UniPathway" id="UPA00068">
    <property type="reaction ID" value="UER00108"/>
</dbReference>
<dbReference type="InterPro" id="IPR036291">
    <property type="entry name" value="NAD(P)-bd_dom_sf"/>
</dbReference>
<dbReference type="Gene3D" id="3.30.360.10">
    <property type="entry name" value="Dihydrodipicolinate Reductase, domain 2"/>
    <property type="match status" value="1"/>
</dbReference>
<feature type="active site" evidence="6">
    <location>
        <position position="116"/>
    </location>
</feature>
<protein>
    <recommendedName>
        <fullName evidence="6">N-acetyl-gamma-glutamyl-phosphate reductase</fullName>
        <shortName evidence="6">AGPR</shortName>
        <ecNumber evidence="6">1.2.1.38</ecNumber>
    </recommendedName>
    <alternativeName>
        <fullName evidence="6">N-acetyl-glutamate semialdehyde dehydrogenase</fullName>
        <shortName evidence="6">NAGSA dehydrogenase</shortName>
    </alternativeName>
</protein>
<dbReference type="eggNOG" id="COG0002">
    <property type="taxonomic scope" value="Bacteria"/>
</dbReference>
<evidence type="ECO:0000259" key="7">
    <source>
        <dbReference type="SMART" id="SM00859"/>
    </source>
</evidence>
<comment type="subcellular location">
    <subcellularLocation>
        <location evidence="6">Cytoplasm</location>
    </subcellularLocation>
</comment>
<dbReference type="InterPro" id="IPR058924">
    <property type="entry name" value="AGPR_dimerisation_dom"/>
</dbReference>
<dbReference type="Pfam" id="PF01118">
    <property type="entry name" value="Semialdhyde_dh"/>
    <property type="match status" value="1"/>
</dbReference>
<comment type="function">
    <text evidence="6">Catalyzes the NADPH-dependent reduction of N-acetyl-5-glutamyl phosphate to yield N-acetyl-L-glutamate 5-semialdehyde.</text>
</comment>